<dbReference type="Pfam" id="PF14501">
    <property type="entry name" value="HATPase_c_5"/>
    <property type="match status" value="1"/>
</dbReference>
<evidence type="ECO:0000259" key="3">
    <source>
        <dbReference type="Pfam" id="PF14501"/>
    </source>
</evidence>
<reference evidence="5" key="1">
    <citation type="submission" date="2017-05" db="EMBL/GenBank/DDBJ databases">
        <authorList>
            <person name="Lin X.B."/>
            <person name="Stothard P."/>
            <person name="Tasseva G."/>
            <person name="Walter J."/>
        </authorList>
    </citation>
    <scope>NUCLEOTIDE SEQUENCE [LARGE SCALE GENOMIC DNA]</scope>
    <source>
        <strain evidence="5">114h</strain>
    </source>
</reference>
<dbReference type="Proteomes" id="UP000215747">
    <property type="component" value="Unassembled WGS sequence"/>
</dbReference>
<dbReference type="AlphaFoldDB" id="A0A256SNP5"/>
<organism evidence="4 5">
    <name type="scientific">Limosilactobacillus reuteri</name>
    <name type="common">Lactobacillus reuteri</name>
    <dbReference type="NCBI Taxonomy" id="1598"/>
    <lineage>
        <taxon>Bacteria</taxon>
        <taxon>Bacillati</taxon>
        <taxon>Bacillota</taxon>
        <taxon>Bacilli</taxon>
        <taxon>Lactobacillales</taxon>
        <taxon>Lactobacillaceae</taxon>
        <taxon>Limosilactobacillus</taxon>
    </lineage>
</organism>
<proteinExistence type="predicted"/>
<keyword evidence="2" id="KW-0472">Membrane</keyword>
<keyword evidence="2" id="KW-0812">Transmembrane</keyword>
<feature type="domain" description="Sensor histidine kinase NatK-like C-terminal" evidence="3">
    <location>
        <begin position="312"/>
        <end position="419"/>
    </location>
</feature>
<feature type="transmembrane region" description="Helical" evidence="2">
    <location>
        <begin position="6"/>
        <end position="25"/>
    </location>
</feature>
<keyword evidence="1" id="KW-0175">Coiled coil</keyword>
<keyword evidence="4" id="KW-0418">Kinase</keyword>
<feature type="transmembrane region" description="Helical" evidence="2">
    <location>
        <begin position="30"/>
        <end position="47"/>
    </location>
</feature>
<evidence type="ECO:0000256" key="2">
    <source>
        <dbReference type="SAM" id="Phobius"/>
    </source>
</evidence>
<comment type="caution">
    <text evidence="4">The sequence shown here is derived from an EMBL/GenBank/DDBJ whole genome shotgun (WGS) entry which is preliminary data.</text>
</comment>
<dbReference type="GO" id="GO:0042802">
    <property type="term" value="F:identical protein binding"/>
    <property type="evidence" value="ECO:0007669"/>
    <property type="project" value="TreeGrafter"/>
</dbReference>
<reference evidence="4 5" key="2">
    <citation type="submission" date="2017-09" db="EMBL/GenBank/DDBJ databases">
        <title>Tripartite evolution among Lactobacillus johnsonii, Lactobacillus taiwanensis, Lactobacillus reuteri and their rodent host.</title>
        <authorList>
            <person name="Wang T."/>
            <person name="Knowles S."/>
            <person name="Cheng C."/>
        </authorList>
    </citation>
    <scope>NUCLEOTIDE SEQUENCE [LARGE SCALE GENOMIC DNA]</scope>
    <source>
        <strain evidence="4 5">114h</strain>
    </source>
</reference>
<feature type="transmembrane region" description="Helical" evidence="2">
    <location>
        <begin position="77"/>
        <end position="101"/>
    </location>
</feature>
<feature type="coiled-coil region" evidence="1">
    <location>
        <begin position="215"/>
        <end position="258"/>
    </location>
</feature>
<dbReference type="EMBL" id="NGPL01000045">
    <property type="protein sequence ID" value="OYS68360.1"/>
    <property type="molecule type" value="Genomic_DNA"/>
</dbReference>
<feature type="transmembrane region" description="Helical" evidence="2">
    <location>
        <begin position="107"/>
        <end position="130"/>
    </location>
</feature>
<feature type="transmembrane region" description="Helical" evidence="2">
    <location>
        <begin position="170"/>
        <end position="189"/>
    </location>
</feature>
<name>A0A256SNP5_LIMRT</name>
<dbReference type="PANTHER" id="PTHR40448">
    <property type="entry name" value="TWO-COMPONENT SENSOR HISTIDINE KINASE"/>
    <property type="match status" value="1"/>
</dbReference>
<feature type="transmembrane region" description="Helical" evidence="2">
    <location>
        <begin position="142"/>
        <end position="164"/>
    </location>
</feature>
<evidence type="ECO:0000256" key="1">
    <source>
        <dbReference type="SAM" id="Coils"/>
    </source>
</evidence>
<dbReference type="InterPro" id="IPR032834">
    <property type="entry name" value="NatK-like_C"/>
</dbReference>
<keyword evidence="2" id="KW-1133">Transmembrane helix</keyword>
<sequence length="420" mass="49125">MNFYLQILTSLFSIVIDYFLFLFLLRKKLFITDIWFLLSTFIIIFIIDGLGYIGAYFSPLLEAFLLYLYYKKKTPKYLLISALLLVSLNSILIDFCTYVIGNFFSISIYYQILISITLYFSSFIILRIYNPIQYFQNDKSSINLWILFYLFITLNIAGFIIITIPSFTPSFIAIFCLLILQCIFTIFIYKANKQIQQKKLNLQEKKDLLFLIQNLEESQSRLRRFKHDYQNLLNSLKLSALSGNNLELLEKLEKYSKERLGKDSLWQFQDTKNIKDDVLRSIFISKLNSIYQKDIKYKFECVNKVTKLPKIDLFDLTRIIGIAYDNAIEECEQLKKGGINNVYIYSMLYQPTPRKLEFEIKNSCNPNIDIGNITAEGVSNKVNHHGLGLATVQKTIAKYNNAFTSYSIEDESFTLIISFE</sequence>
<dbReference type="GO" id="GO:0016301">
    <property type="term" value="F:kinase activity"/>
    <property type="evidence" value="ECO:0007669"/>
    <property type="project" value="UniProtKB-KW"/>
</dbReference>
<keyword evidence="4" id="KW-0808">Transferase</keyword>
<accession>A0A256SNP5</accession>
<dbReference type="PANTHER" id="PTHR40448:SF1">
    <property type="entry name" value="TWO-COMPONENT SENSOR HISTIDINE KINASE"/>
    <property type="match status" value="1"/>
</dbReference>
<evidence type="ECO:0000313" key="4">
    <source>
        <dbReference type="EMBL" id="OYS68360.1"/>
    </source>
</evidence>
<dbReference type="InterPro" id="IPR036890">
    <property type="entry name" value="HATPase_C_sf"/>
</dbReference>
<gene>
    <name evidence="4" type="ORF">CBF96_07505</name>
</gene>
<dbReference type="SUPFAM" id="SSF55874">
    <property type="entry name" value="ATPase domain of HSP90 chaperone/DNA topoisomerase II/histidine kinase"/>
    <property type="match status" value="1"/>
</dbReference>
<dbReference type="Gene3D" id="3.30.565.10">
    <property type="entry name" value="Histidine kinase-like ATPase, C-terminal domain"/>
    <property type="match status" value="1"/>
</dbReference>
<protein>
    <submittedName>
        <fullName evidence="4">Histidine kinase</fullName>
    </submittedName>
</protein>
<evidence type="ECO:0000313" key="5">
    <source>
        <dbReference type="Proteomes" id="UP000215747"/>
    </source>
</evidence>